<accession>A0AAV7L2A6</accession>
<dbReference type="EMBL" id="JANPWB010000016">
    <property type="protein sequence ID" value="KAJ1085801.1"/>
    <property type="molecule type" value="Genomic_DNA"/>
</dbReference>
<name>A0AAV7L2A6_PLEWA</name>
<proteinExistence type="predicted"/>
<evidence type="ECO:0000313" key="1">
    <source>
        <dbReference type="EMBL" id="KAJ1085801.1"/>
    </source>
</evidence>
<evidence type="ECO:0000313" key="2">
    <source>
        <dbReference type="Proteomes" id="UP001066276"/>
    </source>
</evidence>
<dbReference type="AlphaFoldDB" id="A0AAV7L2A6"/>
<reference evidence="1" key="1">
    <citation type="journal article" date="2022" name="bioRxiv">
        <title>Sequencing and chromosome-scale assembly of the giantPleurodeles waltlgenome.</title>
        <authorList>
            <person name="Brown T."/>
            <person name="Elewa A."/>
            <person name="Iarovenko S."/>
            <person name="Subramanian E."/>
            <person name="Araus A.J."/>
            <person name="Petzold A."/>
            <person name="Susuki M."/>
            <person name="Suzuki K.-i.T."/>
            <person name="Hayashi T."/>
            <person name="Toyoda A."/>
            <person name="Oliveira C."/>
            <person name="Osipova E."/>
            <person name="Leigh N.D."/>
            <person name="Simon A."/>
            <person name="Yun M.H."/>
        </authorList>
    </citation>
    <scope>NUCLEOTIDE SEQUENCE</scope>
    <source>
        <strain evidence="1">20211129_DDA</strain>
        <tissue evidence="1">Liver</tissue>
    </source>
</reference>
<organism evidence="1 2">
    <name type="scientific">Pleurodeles waltl</name>
    <name type="common">Iberian ribbed newt</name>
    <dbReference type="NCBI Taxonomy" id="8319"/>
    <lineage>
        <taxon>Eukaryota</taxon>
        <taxon>Metazoa</taxon>
        <taxon>Chordata</taxon>
        <taxon>Craniata</taxon>
        <taxon>Vertebrata</taxon>
        <taxon>Euteleostomi</taxon>
        <taxon>Amphibia</taxon>
        <taxon>Batrachia</taxon>
        <taxon>Caudata</taxon>
        <taxon>Salamandroidea</taxon>
        <taxon>Salamandridae</taxon>
        <taxon>Pleurodelinae</taxon>
        <taxon>Pleurodeles</taxon>
    </lineage>
</organism>
<gene>
    <name evidence="1" type="ORF">NDU88_005926</name>
</gene>
<keyword evidence="2" id="KW-1185">Reference proteome</keyword>
<comment type="caution">
    <text evidence="1">The sequence shown here is derived from an EMBL/GenBank/DDBJ whole genome shotgun (WGS) entry which is preliminary data.</text>
</comment>
<feature type="non-terminal residue" evidence="1">
    <location>
        <position position="1"/>
    </location>
</feature>
<sequence>APHWLQRSKLLSYQKQHMGISDTSVSHTHQKQHTCISGASFFTRSRSTTLASEEQASLIPEAAHGHHDTSVSHTHQKQHTCISGASFFTRSRSTTLASVMQASLIPE</sequence>
<protein>
    <submittedName>
        <fullName evidence="1">Uncharacterized protein</fullName>
    </submittedName>
</protein>
<feature type="non-terminal residue" evidence="1">
    <location>
        <position position="107"/>
    </location>
</feature>
<dbReference type="Proteomes" id="UP001066276">
    <property type="component" value="Chromosome 12"/>
</dbReference>